<accession>X0XT45</accession>
<dbReference type="EMBL" id="BARS01043326">
    <property type="protein sequence ID" value="GAG38467.1"/>
    <property type="molecule type" value="Genomic_DNA"/>
</dbReference>
<comment type="caution">
    <text evidence="1">The sequence shown here is derived from an EMBL/GenBank/DDBJ whole genome shotgun (WGS) entry which is preliminary data.</text>
</comment>
<organism evidence="1">
    <name type="scientific">marine sediment metagenome</name>
    <dbReference type="NCBI Taxonomy" id="412755"/>
    <lineage>
        <taxon>unclassified sequences</taxon>
        <taxon>metagenomes</taxon>
        <taxon>ecological metagenomes</taxon>
    </lineage>
</organism>
<evidence type="ECO:0000313" key="1">
    <source>
        <dbReference type="EMBL" id="GAG38467.1"/>
    </source>
</evidence>
<gene>
    <name evidence="1" type="ORF">S01H1_65613</name>
</gene>
<dbReference type="GO" id="GO:0005975">
    <property type="term" value="P:carbohydrate metabolic process"/>
    <property type="evidence" value="ECO:0007669"/>
    <property type="project" value="InterPro"/>
</dbReference>
<reference evidence="1" key="1">
    <citation type="journal article" date="2014" name="Front. Microbiol.">
        <title>High frequency of phylogenetically diverse reductive dehalogenase-homologous genes in deep subseafloor sedimentary metagenomes.</title>
        <authorList>
            <person name="Kawai M."/>
            <person name="Futagami T."/>
            <person name="Toyoda A."/>
            <person name="Takaki Y."/>
            <person name="Nishi S."/>
            <person name="Hori S."/>
            <person name="Arai W."/>
            <person name="Tsubouchi T."/>
            <person name="Morono Y."/>
            <person name="Uchiyama I."/>
            <person name="Ito T."/>
            <person name="Fujiyama A."/>
            <person name="Inagaki F."/>
            <person name="Takami H."/>
        </authorList>
    </citation>
    <scope>NUCLEOTIDE SEQUENCE</scope>
    <source>
        <strain evidence="1">Expedition CK06-06</strain>
    </source>
</reference>
<dbReference type="SUPFAM" id="SSF88713">
    <property type="entry name" value="Glycoside hydrolase/deacetylase"/>
    <property type="match status" value="1"/>
</dbReference>
<sequence length="119" mass="13271">FSASEEQLRPVFQALKDRGLLYLDNRPADGYVAARLARKMGLVHAVNNRRIDDRQASRLTVDARLAQIERVALTERVAVAMARPFPVTLERLAAWLAELDESGFVLVPLTAVANQQPAY</sequence>
<dbReference type="PANTHER" id="PTHR30105">
    <property type="entry name" value="UNCHARACTERIZED YIBQ-RELATED"/>
    <property type="match status" value="1"/>
</dbReference>
<dbReference type="Gene3D" id="3.20.20.370">
    <property type="entry name" value="Glycoside hydrolase/deacetylase"/>
    <property type="match status" value="1"/>
</dbReference>
<feature type="non-terminal residue" evidence="1">
    <location>
        <position position="1"/>
    </location>
</feature>
<dbReference type="InterPro" id="IPR006837">
    <property type="entry name" value="Divergent_DAC"/>
</dbReference>
<protein>
    <submittedName>
        <fullName evidence="1">Uncharacterized protein</fullName>
    </submittedName>
</protein>
<dbReference type="InterPro" id="IPR011330">
    <property type="entry name" value="Glyco_hydro/deAcase_b/a-brl"/>
</dbReference>
<dbReference type="Pfam" id="PF04748">
    <property type="entry name" value="Polysacc_deac_2"/>
    <property type="match status" value="1"/>
</dbReference>
<dbReference type="AlphaFoldDB" id="X0XT45"/>
<name>X0XT45_9ZZZZ</name>
<dbReference type="PANTHER" id="PTHR30105:SF2">
    <property type="entry name" value="DIVERGENT POLYSACCHARIDE DEACETYLASE SUPERFAMILY"/>
    <property type="match status" value="1"/>
</dbReference>
<proteinExistence type="predicted"/>